<gene>
    <name evidence="4" type="ORF">EOS_33955</name>
</gene>
<dbReference type="OrthoDB" id="9811754at2"/>
<dbReference type="InterPro" id="IPR050739">
    <property type="entry name" value="MFP"/>
</dbReference>
<dbReference type="Pfam" id="PF25917">
    <property type="entry name" value="BSH_RND"/>
    <property type="match status" value="1"/>
</dbReference>
<dbReference type="RefSeq" id="WP_047896599.1">
    <property type="nucleotide sequence ID" value="NZ_AEJF01000201.1"/>
</dbReference>
<accession>A0A0J1CMQ6</accession>
<feature type="signal peptide" evidence="1">
    <location>
        <begin position="1"/>
        <end position="26"/>
    </location>
</feature>
<dbReference type="Gene3D" id="2.40.30.170">
    <property type="match status" value="1"/>
</dbReference>
<keyword evidence="5" id="KW-1185">Reference proteome</keyword>
<feature type="domain" description="Multidrug resistance protein MdtA-like barrel-sandwich hybrid" evidence="2">
    <location>
        <begin position="48"/>
        <end position="241"/>
    </location>
</feature>
<sequence length="346" mass="36988">MKNPILRAAVALAAIVLIGLAVFHFAQPSTTSEQSTDDATLSADYTLVAPRVRGQIAKVLVEDNQTVKAGDLLATIDDRDYQTALQGATADLAAARARQATLDAQLQRQQDVIRQAAATVTADQASVSFAQQNAARYRRLAIDGTGTVEEQQRNDSTLLQQTALRERDAAALDTGRKQLTVLGAQRTEAAANVERAQHALDQAQLNLSYTKIVAPVNGVVGQRSVRVGAYVEAGTMLLAVVPLKQIYVVANYRETQLAHVRARQPASVTVDGLPGATFRGHVDSVAPATGLTFAPIAPDNATGNFTKVVQRLPVKIVLDAGQPQMDRLRVGMSVIPRIDTRADAKE</sequence>
<dbReference type="Gene3D" id="2.40.50.100">
    <property type="match status" value="1"/>
</dbReference>
<feature type="chain" id="PRO_5005249085" evidence="1">
    <location>
        <begin position="27"/>
        <end position="346"/>
    </location>
</feature>
<dbReference type="PANTHER" id="PTHR30386:SF24">
    <property type="entry name" value="MULTIDRUG RESISTANCE EFFLUX PUMP"/>
    <property type="match status" value="1"/>
</dbReference>
<dbReference type="InterPro" id="IPR058625">
    <property type="entry name" value="MdtA-like_BSH"/>
</dbReference>
<dbReference type="Pfam" id="PF25954">
    <property type="entry name" value="Beta-barrel_RND_2"/>
    <property type="match status" value="1"/>
</dbReference>
<dbReference type="EMBL" id="AEJF01000201">
    <property type="protein sequence ID" value="KLU21809.1"/>
    <property type="molecule type" value="Genomic_DNA"/>
</dbReference>
<organism evidence="4 5">
    <name type="scientific">Caballeronia mineralivorans PML1(12)</name>
    <dbReference type="NCBI Taxonomy" id="908627"/>
    <lineage>
        <taxon>Bacteria</taxon>
        <taxon>Pseudomonadati</taxon>
        <taxon>Pseudomonadota</taxon>
        <taxon>Betaproteobacteria</taxon>
        <taxon>Burkholderiales</taxon>
        <taxon>Burkholderiaceae</taxon>
        <taxon>Caballeronia</taxon>
    </lineage>
</organism>
<feature type="domain" description="CusB-like beta-barrel" evidence="3">
    <location>
        <begin position="246"/>
        <end position="288"/>
    </location>
</feature>
<evidence type="ECO:0000256" key="1">
    <source>
        <dbReference type="SAM" id="SignalP"/>
    </source>
</evidence>
<dbReference type="PATRIC" id="fig|908627.4.peg.7600"/>
<dbReference type="Gene3D" id="1.10.287.470">
    <property type="entry name" value="Helix hairpin bin"/>
    <property type="match status" value="1"/>
</dbReference>
<dbReference type="AlphaFoldDB" id="A0A0J1CMQ6"/>
<reference evidence="4 5" key="1">
    <citation type="journal article" date="2015" name="Genome Announc.">
        <title>Draft Genome Sequence of Burkholderia sp. Strain PML1(12), an Ectomycorrhizosphere-Inhabiting Bacterium with Effective Mineral-Weathering Ability.</title>
        <authorList>
            <person name="Uroz S."/>
            <person name="Oger P."/>
        </authorList>
    </citation>
    <scope>NUCLEOTIDE SEQUENCE [LARGE SCALE GENOMIC DNA]</scope>
    <source>
        <strain evidence="5">PML1(12)</strain>
    </source>
</reference>
<dbReference type="Proteomes" id="UP000035963">
    <property type="component" value="Unassembled WGS sequence"/>
</dbReference>
<proteinExistence type="predicted"/>
<name>A0A0J1CMQ6_9BURK</name>
<keyword evidence="1" id="KW-0732">Signal</keyword>
<evidence type="ECO:0000313" key="5">
    <source>
        <dbReference type="Proteomes" id="UP000035963"/>
    </source>
</evidence>
<evidence type="ECO:0000313" key="4">
    <source>
        <dbReference type="EMBL" id="KLU21809.1"/>
    </source>
</evidence>
<comment type="caution">
    <text evidence="4">The sequence shown here is derived from an EMBL/GenBank/DDBJ whole genome shotgun (WGS) entry which is preliminary data.</text>
</comment>
<evidence type="ECO:0000259" key="3">
    <source>
        <dbReference type="Pfam" id="PF25954"/>
    </source>
</evidence>
<dbReference type="PANTHER" id="PTHR30386">
    <property type="entry name" value="MEMBRANE FUSION SUBUNIT OF EMRAB-TOLC MULTIDRUG EFFLUX PUMP"/>
    <property type="match status" value="1"/>
</dbReference>
<protein>
    <submittedName>
        <fullName evidence="4">DSBA oxidoreductase</fullName>
    </submittedName>
</protein>
<dbReference type="SUPFAM" id="SSF111369">
    <property type="entry name" value="HlyD-like secretion proteins"/>
    <property type="match status" value="2"/>
</dbReference>
<evidence type="ECO:0000259" key="2">
    <source>
        <dbReference type="Pfam" id="PF25917"/>
    </source>
</evidence>
<dbReference type="InterPro" id="IPR058792">
    <property type="entry name" value="Beta-barrel_RND_2"/>
</dbReference>